<evidence type="ECO:0000313" key="3">
    <source>
        <dbReference type="Proteomes" id="UP000190831"/>
    </source>
</evidence>
<accession>A0A1G4MAN4</accession>
<keyword evidence="3" id="KW-1185">Reference proteome</keyword>
<dbReference type="EMBL" id="LT598492">
    <property type="protein sequence ID" value="SCW00937.1"/>
    <property type="molecule type" value="Genomic_DNA"/>
</dbReference>
<evidence type="ECO:0000313" key="2">
    <source>
        <dbReference type="EMBL" id="SCW00937.1"/>
    </source>
</evidence>
<evidence type="ECO:0000256" key="1">
    <source>
        <dbReference type="SAM" id="MobiDB-lite"/>
    </source>
</evidence>
<reference evidence="2 3" key="1">
    <citation type="submission" date="2016-03" db="EMBL/GenBank/DDBJ databases">
        <authorList>
            <person name="Devillers H."/>
        </authorList>
    </citation>
    <scope>NUCLEOTIDE SEQUENCE [LARGE SCALE GENOMIC DNA]</scope>
    <source>
        <strain evidence="2">CBS 6772</strain>
    </source>
</reference>
<dbReference type="GO" id="GO:0071008">
    <property type="term" value="C:U2-type post-mRNA release spliceosomal complex"/>
    <property type="evidence" value="ECO:0007669"/>
    <property type="project" value="InterPro"/>
</dbReference>
<dbReference type="AlphaFoldDB" id="A0A1G4MAN4"/>
<protein>
    <submittedName>
        <fullName evidence="2">LAFE_0D01442g1_1</fullName>
    </submittedName>
</protein>
<proteinExistence type="predicted"/>
<dbReference type="InterPro" id="IPR028211">
    <property type="entry name" value="Ntr2"/>
</dbReference>
<gene>
    <name evidence="2" type="ORF">LAFE_0D01442G</name>
</gene>
<organism evidence="2 3">
    <name type="scientific">Lachancea fermentati</name>
    <name type="common">Zygosaccharomyces fermentati</name>
    <dbReference type="NCBI Taxonomy" id="4955"/>
    <lineage>
        <taxon>Eukaryota</taxon>
        <taxon>Fungi</taxon>
        <taxon>Dikarya</taxon>
        <taxon>Ascomycota</taxon>
        <taxon>Saccharomycotina</taxon>
        <taxon>Saccharomycetes</taxon>
        <taxon>Saccharomycetales</taxon>
        <taxon>Saccharomycetaceae</taxon>
        <taxon>Lachancea</taxon>
    </lineage>
</organism>
<feature type="region of interest" description="Disordered" evidence="1">
    <location>
        <begin position="1"/>
        <end position="43"/>
    </location>
</feature>
<dbReference type="Pfam" id="PF15458">
    <property type="entry name" value="NTR2"/>
    <property type="match status" value="1"/>
</dbReference>
<feature type="compositionally biased region" description="Polar residues" evidence="1">
    <location>
        <begin position="11"/>
        <end position="35"/>
    </location>
</feature>
<sequence length="307" mass="35149">MIRRNKIRVRSTPSIQSQQDTGRSQRSKVKISSSYDDPEEEEDLELEMKLKHRKKKNLNESIISLPESKEDRGIEVSYRKSAAGTANVEDVRQDVRIMNMDDFDDGPESDLEGIPSKQDIESIKMQRTLMQQRGTSSGTGFYANSKKKSVEYDERSYVKLLNDDDKHELMETLGKKESTEDVEVNALEASLHEFDDERLALSKAEITQKDDRRREEIEKALNDKQSSEWETHQLNKVSNVGVISSMPDLDTDIWTFDEMMKNLNDLVSSTQSKKTVLNGQIKAIYKECDALEGRKQDLLMSLKSLGS</sequence>
<name>A0A1G4MAN4_LACFM</name>
<dbReference type="GO" id="GO:0000390">
    <property type="term" value="P:spliceosomal complex disassembly"/>
    <property type="evidence" value="ECO:0007669"/>
    <property type="project" value="InterPro"/>
</dbReference>
<dbReference type="Proteomes" id="UP000190831">
    <property type="component" value="Chromosome D"/>
</dbReference>
<dbReference type="OMA" id="SSEWETH"/>
<dbReference type="OrthoDB" id="4067234at2759"/>